<proteinExistence type="predicted"/>
<evidence type="ECO:0000313" key="3">
    <source>
        <dbReference type="Proteomes" id="UP000196320"/>
    </source>
</evidence>
<evidence type="ECO:0000256" key="1">
    <source>
        <dbReference type="SAM" id="MobiDB-lite"/>
    </source>
</evidence>
<feature type="region of interest" description="Disordered" evidence="1">
    <location>
        <begin position="31"/>
        <end position="79"/>
    </location>
</feature>
<evidence type="ECO:0000313" key="2">
    <source>
        <dbReference type="EMBL" id="SJN39664.1"/>
    </source>
</evidence>
<accession>A0A1R4K643</accession>
<organism evidence="2 3">
    <name type="scientific">Microbacterium esteraromaticum</name>
    <dbReference type="NCBI Taxonomy" id="57043"/>
    <lineage>
        <taxon>Bacteria</taxon>
        <taxon>Bacillati</taxon>
        <taxon>Actinomycetota</taxon>
        <taxon>Actinomycetes</taxon>
        <taxon>Micrococcales</taxon>
        <taxon>Microbacteriaceae</taxon>
        <taxon>Microbacterium</taxon>
    </lineage>
</organism>
<feature type="compositionally biased region" description="Low complexity" evidence="1">
    <location>
        <begin position="31"/>
        <end position="50"/>
    </location>
</feature>
<dbReference type="EMBL" id="FUKO01000023">
    <property type="protein sequence ID" value="SJN39664.1"/>
    <property type="molecule type" value="Genomic_DNA"/>
</dbReference>
<reference evidence="2 3" key="1">
    <citation type="submission" date="2017-02" db="EMBL/GenBank/DDBJ databases">
        <authorList>
            <person name="Peterson S.W."/>
        </authorList>
    </citation>
    <scope>NUCLEOTIDE SEQUENCE [LARGE SCALE GENOMIC DNA]</scope>
    <source>
        <strain evidence="2 3">B Mb 05.01</strain>
    </source>
</reference>
<protein>
    <submittedName>
        <fullName evidence="2">Uncharacterized protein</fullName>
    </submittedName>
</protein>
<name>A0A1R4K643_9MICO</name>
<dbReference type="Proteomes" id="UP000196320">
    <property type="component" value="Unassembled WGS sequence"/>
</dbReference>
<feature type="compositionally biased region" description="Basic and acidic residues" evidence="1">
    <location>
        <begin position="52"/>
        <end position="62"/>
    </location>
</feature>
<dbReference type="AlphaFoldDB" id="A0A1R4K643"/>
<dbReference type="RefSeq" id="WP_087132201.1">
    <property type="nucleotide sequence ID" value="NZ_FUKO01000023.1"/>
</dbReference>
<gene>
    <name evidence="2" type="ORF">FM104_10605</name>
</gene>
<sequence>MPNATIDIRVRVPEGTTFDVAAAAASAGWTSDAATTERGFSSVPVSVSPSKDQGESNLERLGDWPGAVPAAPSDIAARD</sequence>
<keyword evidence="3" id="KW-1185">Reference proteome</keyword>